<reference evidence="1" key="1">
    <citation type="journal article" date="2019" name="Beilstein J. Org. Chem.">
        <title>Nanangenines: drimane sesquiterpenoids as the dominant metabolite cohort of a novel Australian fungus, Aspergillus nanangensis.</title>
        <authorList>
            <person name="Lacey H.J."/>
            <person name="Gilchrist C.L.M."/>
            <person name="Crombie A."/>
            <person name="Kalaitzis J.A."/>
            <person name="Vuong D."/>
            <person name="Rutledge P.J."/>
            <person name="Turner P."/>
            <person name="Pitt J.I."/>
            <person name="Lacey E."/>
            <person name="Chooi Y.H."/>
            <person name="Piggott A.M."/>
        </authorList>
    </citation>
    <scope>NUCLEOTIDE SEQUENCE</scope>
    <source>
        <strain evidence="1">MST-FP2251</strain>
    </source>
</reference>
<evidence type="ECO:0000313" key="1">
    <source>
        <dbReference type="EMBL" id="KAF9889591.1"/>
    </source>
</evidence>
<organism evidence="1 2">
    <name type="scientific">Aspergillus nanangensis</name>
    <dbReference type="NCBI Taxonomy" id="2582783"/>
    <lineage>
        <taxon>Eukaryota</taxon>
        <taxon>Fungi</taxon>
        <taxon>Dikarya</taxon>
        <taxon>Ascomycota</taxon>
        <taxon>Pezizomycotina</taxon>
        <taxon>Eurotiomycetes</taxon>
        <taxon>Eurotiomycetidae</taxon>
        <taxon>Eurotiales</taxon>
        <taxon>Aspergillaceae</taxon>
        <taxon>Aspergillus</taxon>
        <taxon>Aspergillus subgen. Circumdati</taxon>
    </lineage>
</organism>
<reference evidence="1" key="2">
    <citation type="submission" date="2020-02" db="EMBL/GenBank/DDBJ databases">
        <authorList>
            <person name="Gilchrist C.L.M."/>
            <person name="Chooi Y.-H."/>
        </authorList>
    </citation>
    <scope>NUCLEOTIDE SEQUENCE</scope>
    <source>
        <strain evidence="1">MST-FP2251</strain>
    </source>
</reference>
<sequence>MEEVSSQFKWSLPICIPSSADSAVPVPVVEPKAVSWPAKPTSTSTRAPPQPMHSVYCNAPLENLPPEIRLLLLSILELEELKALVHASPVYHQQYLLNRKYVLCQSLDGALYGVAAEACVTYRSITVDLSNDKYRGAVDELMKSYRARRRSPPQYSIFHEALTLEEAKAIAAFHLSVIVPLIQRYTEWALDNLGKETQNPRLQEPLSTMETTRIMRALYRFELCCNVFGNGSLPDRKRPWNDFDIEDFYAIFISLFEPWEVEEMACIFAFSEAQYQAIFDKIPCDVYVNNPKFAWEYPHTPINEREKSQCTLPFSINKKAFTYESN</sequence>
<dbReference type="AlphaFoldDB" id="A0AAD4CN85"/>
<comment type="caution">
    <text evidence="1">The sequence shown here is derived from an EMBL/GenBank/DDBJ whole genome shotgun (WGS) entry which is preliminary data.</text>
</comment>
<proteinExistence type="predicted"/>
<evidence type="ECO:0008006" key="3">
    <source>
        <dbReference type="Google" id="ProtNLM"/>
    </source>
</evidence>
<protein>
    <recommendedName>
        <fullName evidence="3">F-box domain-containing protein</fullName>
    </recommendedName>
</protein>
<dbReference type="EMBL" id="VCAU01000034">
    <property type="protein sequence ID" value="KAF9889591.1"/>
    <property type="molecule type" value="Genomic_DNA"/>
</dbReference>
<evidence type="ECO:0000313" key="2">
    <source>
        <dbReference type="Proteomes" id="UP001194746"/>
    </source>
</evidence>
<keyword evidence="2" id="KW-1185">Reference proteome</keyword>
<accession>A0AAD4CN85</accession>
<gene>
    <name evidence="1" type="ORF">FE257_007099</name>
</gene>
<name>A0AAD4CN85_ASPNN</name>
<dbReference type="Proteomes" id="UP001194746">
    <property type="component" value="Unassembled WGS sequence"/>
</dbReference>